<reference evidence="1" key="2">
    <citation type="journal article" date="2015" name="Data Brief">
        <title>Shoot transcriptome of the giant reed, Arundo donax.</title>
        <authorList>
            <person name="Barrero R.A."/>
            <person name="Guerrero F.D."/>
            <person name="Moolhuijzen P."/>
            <person name="Goolsby J.A."/>
            <person name="Tidwell J."/>
            <person name="Bellgard S.E."/>
            <person name="Bellgard M.I."/>
        </authorList>
    </citation>
    <scope>NUCLEOTIDE SEQUENCE</scope>
    <source>
        <tissue evidence="1">Shoot tissue taken approximately 20 cm above the soil surface</tissue>
    </source>
</reference>
<organism evidence="1">
    <name type="scientific">Arundo donax</name>
    <name type="common">Giant reed</name>
    <name type="synonym">Donax arundinaceus</name>
    <dbReference type="NCBI Taxonomy" id="35708"/>
    <lineage>
        <taxon>Eukaryota</taxon>
        <taxon>Viridiplantae</taxon>
        <taxon>Streptophyta</taxon>
        <taxon>Embryophyta</taxon>
        <taxon>Tracheophyta</taxon>
        <taxon>Spermatophyta</taxon>
        <taxon>Magnoliopsida</taxon>
        <taxon>Liliopsida</taxon>
        <taxon>Poales</taxon>
        <taxon>Poaceae</taxon>
        <taxon>PACMAD clade</taxon>
        <taxon>Arundinoideae</taxon>
        <taxon>Arundineae</taxon>
        <taxon>Arundo</taxon>
    </lineage>
</organism>
<reference evidence="1" key="1">
    <citation type="submission" date="2014-09" db="EMBL/GenBank/DDBJ databases">
        <authorList>
            <person name="Magalhaes I.L.F."/>
            <person name="Oliveira U."/>
            <person name="Santos F.R."/>
            <person name="Vidigal T.H.D.A."/>
            <person name="Brescovit A.D."/>
            <person name="Santos A.J."/>
        </authorList>
    </citation>
    <scope>NUCLEOTIDE SEQUENCE</scope>
    <source>
        <tissue evidence="1">Shoot tissue taken approximately 20 cm above the soil surface</tissue>
    </source>
</reference>
<sequence length="48" mass="5499">MAAKTVLKLPKVHRINQQYFLCGCYTEFDVNNEPSAKILLVKKMQANT</sequence>
<proteinExistence type="predicted"/>
<dbReference type="EMBL" id="GBRH01275201">
    <property type="protein sequence ID" value="JAD22694.1"/>
    <property type="molecule type" value="Transcribed_RNA"/>
</dbReference>
<evidence type="ECO:0000313" key="1">
    <source>
        <dbReference type="EMBL" id="JAD22694.1"/>
    </source>
</evidence>
<name>A0A0A8Y9Y5_ARUDO</name>
<protein>
    <submittedName>
        <fullName evidence="1">Uncharacterized protein</fullName>
    </submittedName>
</protein>
<dbReference type="AlphaFoldDB" id="A0A0A8Y9Y5"/>
<accession>A0A0A8Y9Y5</accession>